<dbReference type="OrthoDB" id="2448307at2759"/>
<dbReference type="AlphaFoldDB" id="A0A6P5A9P0"/>
<feature type="transmembrane region" description="Helical" evidence="2">
    <location>
        <begin position="246"/>
        <end position="264"/>
    </location>
</feature>
<feature type="transmembrane region" description="Helical" evidence="2">
    <location>
        <begin position="219"/>
        <end position="240"/>
    </location>
</feature>
<feature type="compositionally biased region" description="Basic and acidic residues" evidence="1">
    <location>
        <begin position="8"/>
        <end position="17"/>
    </location>
</feature>
<feature type="transmembrane region" description="Helical" evidence="2">
    <location>
        <begin position="75"/>
        <end position="97"/>
    </location>
</feature>
<accession>A0A6P5A9P0</accession>
<feature type="transmembrane region" description="Helical" evidence="2">
    <location>
        <begin position="138"/>
        <end position="160"/>
    </location>
</feature>
<evidence type="ECO:0000256" key="1">
    <source>
        <dbReference type="SAM" id="MobiDB-lite"/>
    </source>
</evidence>
<evidence type="ECO:0000313" key="4">
    <source>
        <dbReference type="Proteomes" id="UP000515135"/>
    </source>
</evidence>
<keyword evidence="2" id="KW-0812">Transmembrane</keyword>
<gene>
    <name evidence="5" type="primary">LOC109484153</name>
</gene>
<feature type="domain" description="DUF7789" evidence="3">
    <location>
        <begin position="173"/>
        <end position="309"/>
    </location>
</feature>
<keyword evidence="2" id="KW-1133">Transmembrane helix</keyword>
<evidence type="ECO:0000259" key="3">
    <source>
        <dbReference type="Pfam" id="PF25044"/>
    </source>
</evidence>
<feature type="transmembrane region" description="Helical" evidence="2">
    <location>
        <begin position="104"/>
        <end position="123"/>
    </location>
</feature>
<feature type="transmembrane region" description="Helical" evidence="2">
    <location>
        <begin position="285"/>
        <end position="312"/>
    </location>
</feature>
<feature type="domain" description="DUF7789" evidence="3">
    <location>
        <begin position="28"/>
        <end position="157"/>
    </location>
</feature>
<sequence length="343" mass="38456">MQSESETEERRFSDLTKPRHATQQTAIGPTRSCGSLEKHELFFLVLTILGLMGTLGLTIYRLAKITSVDAETADFTFALVLIINTVACMIFVVHGLMRERPYEVAIFIIADVIVLIYCIVNYAEKPRFDDATEHAVKLVRLILVVVFSVIAVPLAVYILVSFYQSRNLIFRTVGANEALQNMCDLTFFNEALLKLDFQLELSMVVLVMDKGTDVNPEDIVVLSVGTVFVLVWAIMGYLSMRFENRVLVIIFLLLWWCEPAYIIYKMVVVAQQLHNKGKTLSDTKIVSAAAIACGIAACVIHSLILVITWTVWGNFGKGLKEKVYGQPASTEDSRQVVEEESRT</sequence>
<name>A0A6P5A9P0_BRABE</name>
<evidence type="ECO:0000256" key="2">
    <source>
        <dbReference type="SAM" id="Phobius"/>
    </source>
</evidence>
<protein>
    <submittedName>
        <fullName evidence="5">Uncharacterized protein LOC109484153</fullName>
    </submittedName>
</protein>
<dbReference type="Pfam" id="PF25044">
    <property type="entry name" value="DUF7789"/>
    <property type="match status" value="2"/>
</dbReference>
<dbReference type="PANTHER" id="PTHR39299">
    <property type="entry name" value="TRANSMEMBRANE PROTEIN"/>
    <property type="match status" value="1"/>
</dbReference>
<dbReference type="RefSeq" id="XP_019642939.1">
    <property type="nucleotide sequence ID" value="XM_019787380.1"/>
</dbReference>
<feature type="transmembrane region" description="Helical" evidence="2">
    <location>
        <begin position="41"/>
        <end position="63"/>
    </location>
</feature>
<dbReference type="Proteomes" id="UP000515135">
    <property type="component" value="Unplaced"/>
</dbReference>
<dbReference type="KEGG" id="bbel:109484153"/>
<reference evidence="5" key="1">
    <citation type="submission" date="2025-08" db="UniProtKB">
        <authorList>
            <consortium name="RefSeq"/>
        </authorList>
    </citation>
    <scope>IDENTIFICATION</scope>
    <source>
        <tissue evidence="5">Gonad</tissue>
    </source>
</reference>
<evidence type="ECO:0000313" key="5">
    <source>
        <dbReference type="RefSeq" id="XP_019642939.1"/>
    </source>
</evidence>
<proteinExistence type="predicted"/>
<dbReference type="GeneID" id="109484153"/>
<keyword evidence="2" id="KW-0472">Membrane</keyword>
<organism evidence="4 5">
    <name type="scientific">Branchiostoma belcheri</name>
    <name type="common">Amphioxus</name>
    <dbReference type="NCBI Taxonomy" id="7741"/>
    <lineage>
        <taxon>Eukaryota</taxon>
        <taxon>Metazoa</taxon>
        <taxon>Chordata</taxon>
        <taxon>Cephalochordata</taxon>
        <taxon>Leptocardii</taxon>
        <taxon>Amphioxiformes</taxon>
        <taxon>Branchiostomatidae</taxon>
        <taxon>Branchiostoma</taxon>
    </lineage>
</organism>
<feature type="region of interest" description="Disordered" evidence="1">
    <location>
        <begin position="1"/>
        <end position="31"/>
    </location>
</feature>
<dbReference type="InterPro" id="IPR056691">
    <property type="entry name" value="DUF7789"/>
</dbReference>
<keyword evidence="4" id="KW-1185">Reference proteome</keyword>
<dbReference type="PANTHER" id="PTHR39299:SF1">
    <property type="entry name" value="TRANSMEMBRANE PROTEIN"/>
    <property type="match status" value="1"/>
</dbReference>